<evidence type="ECO:0000313" key="3">
    <source>
        <dbReference type="Proteomes" id="UP000095751"/>
    </source>
</evidence>
<dbReference type="InParanoid" id="A0A1E7FPF5"/>
<keyword evidence="3" id="KW-1185">Reference proteome</keyword>
<feature type="compositionally biased region" description="Low complexity" evidence="1">
    <location>
        <begin position="45"/>
        <end position="63"/>
    </location>
</feature>
<protein>
    <submittedName>
        <fullName evidence="2">Uncharacterized protein</fullName>
    </submittedName>
</protein>
<organism evidence="2 3">
    <name type="scientific">Fragilariopsis cylindrus CCMP1102</name>
    <dbReference type="NCBI Taxonomy" id="635003"/>
    <lineage>
        <taxon>Eukaryota</taxon>
        <taxon>Sar</taxon>
        <taxon>Stramenopiles</taxon>
        <taxon>Ochrophyta</taxon>
        <taxon>Bacillariophyta</taxon>
        <taxon>Bacillariophyceae</taxon>
        <taxon>Bacillariophycidae</taxon>
        <taxon>Bacillariales</taxon>
        <taxon>Bacillariaceae</taxon>
        <taxon>Fragilariopsis</taxon>
    </lineage>
</organism>
<dbReference type="AlphaFoldDB" id="A0A1E7FPF5"/>
<evidence type="ECO:0000256" key="1">
    <source>
        <dbReference type="SAM" id="MobiDB-lite"/>
    </source>
</evidence>
<feature type="region of interest" description="Disordered" evidence="1">
    <location>
        <begin position="377"/>
        <end position="520"/>
    </location>
</feature>
<feature type="region of interest" description="Disordered" evidence="1">
    <location>
        <begin position="1"/>
        <end position="70"/>
    </location>
</feature>
<feature type="compositionally biased region" description="Basic and acidic residues" evidence="1">
    <location>
        <begin position="434"/>
        <end position="473"/>
    </location>
</feature>
<evidence type="ECO:0000313" key="2">
    <source>
        <dbReference type="EMBL" id="OEU20042.1"/>
    </source>
</evidence>
<accession>A0A1E7FPF5</accession>
<feature type="compositionally biased region" description="Polar residues" evidence="1">
    <location>
        <begin position="1"/>
        <end position="11"/>
    </location>
</feature>
<feature type="region of interest" description="Disordered" evidence="1">
    <location>
        <begin position="147"/>
        <end position="166"/>
    </location>
</feature>
<feature type="compositionally biased region" description="Basic and acidic residues" evidence="1">
    <location>
        <begin position="147"/>
        <end position="163"/>
    </location>
</feature>
<feature type="compositionally biased region" description="Basic residues" evidence="1">
    <location>
        <begin position="479"/>
        <end position="494"/>
    </location>
</feature>
<reference evidence="2 3" key="1">
    <citation type="submission" date="2016-09" db="EMBL/GenBank/DDBJ databases">
        <title>Extensive genetic diversity and differential bi-allelic expression allows diatom success in the polar Southern Ocean.</title>
        <authorList>
            <consortium name="DOE Joint Genome Institute"/>
            <person name="Mock T."/>
            <person name="Otillar R.P."/>
            <person name="Strauss J."/>
            <person name="Dupont C."/>
            <person name="Frickenhaus S."/>
            <person name="Maumus F."/>
            <person name="Mcmullan M."/>
            <person name="Sanges R."/>
            <person name="Schmutz J."/>
            <person name="Toseland A."/>
            <person name="Valas R."/>
            <person name="Veluchamy A."/>
            <person name="Ward B.J."/>
            <person name="Allen A."/>
            <person name="Barry K."/>
            <person name="Falciatore A."/>
            <person name="Ferrante M."/>
            <person name="Fortunato A.E."/>
            <person name="Gloeckner G."/>
            <person name="Gruber A."/>
            <person name="Hipkin R."/>
            <person name="Janech M."/>
            <person name="Kroth P."/>
            <person name="Leese F."/>
            <person name="Lindquist E."/>
            <person name="Lyon B.R."/>
            <person name="Martin J."/>
            <person name="Mayer C."/>
            <person name="Parker M."/>
            <person name="Quesneville H."/>
            <person name="Raymond J."/>
            <person name="Uhlig C."/>
            <person name="Valentin K.U."/>
            <person name="Worden A.Z."/>
            <person name="Armbrust E.V."/>
            <person name="Bowler C."/>
            <person name="Green B."/>
            <person name="Moulton V."/>
            <person name="Van Oosterhout C."/>
            <person name="Grigoriev I."/>
        </authorList>
    </citation>
    <scope>NUCLEOTIDE SEQUENCE [LARGE SCALE GENOMIC DNA]</scope>
    <source>
        <strain evidence="2 3">CCMP1102</strain>
    </source>
</reference>
<gene>
    <name evidence="2" type="ORF">FRACYDRAFT_236107</name>
</gene>
<name>A0A1E7FPF5_9STRA</name>
<dbReference type="EMBL" id="KV784355">
    <property type="protein sequence ID" value="OEU20042.1"/>
    <property type="molecule type" value="Genomic_DNA"/>
</dbReference>
<dbReference type="OrthoDB" id="49236at2759"/>
<proteinExistence type="predicted"/>
<dbReference type="Proteomes" id="UP000095751">
    <property type="component" value="Unassembled WGS sequence"/>
</dbReference>
<sequence length="520" mass="57690">MTEGTVTSSVPDSAPAGRRKQKQRVRKRNINNKRNESKRQGGGSKNSNKKSSTTSGNNNNNSTVPPPPQIKITIRNIQNTDKFGSVRLVLEELVAKLMDACVEKKSNNQYVIELDRYAARCLITEEEKIIEHHLREKTRMEEAEKARVEEAKKKREEESKDVDKEEDAITNDNNKLDVILAPKIVSNLPTIIARPLYVVPPRKTSRRGERAGTVHVLLIGPKIEMEKPTASVHIAIEKKIEEEKDERHTSEIQLPHPATLEHESPEIIEADGDTTVIDSTSKPVSDVVAAVKEANYPRELAKGRLLLSNTIKSLSQLAAADSSTQELFSGCIVEQSMNGKTWKMFQDKSRPDRREGTIEGTIDYKIWLETIAKQKEELKARPKPVPGGGGTTTTEGAPKDDEQLDENGKPMSSLVQHLRLKNQDAKRKKTQKKKKEEIKGKKFSKKNKEGRSEGKKNRSRANKDGSSNKKKDTAAIAAKKAKRKKKAAAAKSKKGGGGGSKASTIKRPTALLKPKTSTTT</sequence>
<feature type="compositionally biased region" description="Basic residues" evidence="1">
    <location>
        <begin position="17"/>
        <end position="31"/>
    </location>
</feature>
<dbReference type="KEGG" id="fcy:FRACYDRAFT_236107"/>